<protein>
    <submittedName>
        <fullName evidence="2">12569_t:CDS:1</fullName>
    </submittedName>
</protein>
<dbReference type="Proteomes" id="UP000789405">
    <property type="component" value="Unassembled WGS sequence"/>
</dbReference>
<dbReference type="PROSITE" id="PS50011">
    <property type="entry name" value="PROTEIN_KINASE_DOM"/>
    <property type="match status" value="1"/>
</dbReference>
<dbReference type="Gene3D" id="1.10.510.10">
    <property type="entry name" value="Transferase(Phosphotransferase) domain 1"/>
    <property type="match status" value="1"/>
</dbReference>
<evidence type="ECO:0000313" key="2">
    <source>
        <dbReference type="EMBL" id="CAG8743715.1"/>
    </source>
</evidence>
<sequence length="181" mass="21378">ELKQPQNELKEFNDKNTQSAKKLWNNKLVNLILLDNYDKCDDSTVAELIIELKLFMHDNVLRNFGLTYDGINYYFVREYTDMDLRDYVYLNQLSSKGTLLSWYDKLILTRQIIEGLRYLHDQDVVPLELGKRICPQKPPMIHLPNVEQERVKNKTNPWEKDKITFLISEELLNVSEIAVAN</sequence>
<feature type="non-terminal residue" evidence="2">
    <location>
        <position position="1"/>
    </location>
</feature>
<reference evidence="2" key="1">
    <citation type="submission" date="2021-06" db="EMBL/GenBank/DDBJ databases">
        <authorList>
            <person name="Kallberg Y."/>
            <person name="Tangrot J."/>
            <person name="Rosling A."/>
        </authorList>
    </citation>
    <scope>NUCLEOTIDE SEQUENCE</scope>
    <source>
        <strain evidence="2">MA453B</strain>
    </source>
</reference>
<dbReference type="InterPro" id="IPR000719">
    <property type="entry name" value="Prot_kinase_dom"/>
</dbReference>
<feature type="non-terminal residue" evidence="2">
    <location>
        <position position="181"/>
    </location>
</feature>
<dbReference type="OrthoDB" id="2444541at2759"/>
<dbReference type="SUPFAM" id="SSF56112">
    <property type="entry name" value="Protein kinase-like (PK-like)"/>
    <property type="match status" value="1"/>
</dbReference>
<evidence type="ECO:0000259" key="1">
    <source>
        <dbReference type="PROSITE" id="PS50011"/>
    </source>
</evidence>
<gene>
    <name evidence="2" type="ORF">DERYTH_LOCUS16235</name>
</gene>
<evidence type="ECO:0000313" key="3">
    <source>
        <dbReference type="Proteomes" id="UP000789405"/>
    </source>
</evidence>
<name>A0A9N9INY4_9GLOM</name>
<feature type="domain" description="Protein kinase" evidence="1">
    <location>
        <begin position="1"/>
        <end position="181"/>
    </location>
</feature>
<organism evidence="2 3">
    <name type="scientific">Dentiscutata erythropus</name>
    <dbReference type="NCBI Taxonomy" id="1348616"/>
    <lineage>
        <taxon>Eukaryota</taxon>
        <taxon>Fungi</taxon>
        <taxon>Fungi incertae sedis</taxon>
        <taxon>Mucoromycota</taxon>
        <taxon>Glomeromycotina</taxon>
        <taxon>Glomeromycetes</taxon>
        <taxon>Diversisporales</taxon>
        <taxon>Gigasporaceae</taxon>
        <taxon>Dentiscutata</taxon>
    </lineage>
</organism>
<proteinExistence type="predicted"/>
<comment type="caution">
    <text evidence="2">The sequence shown here is derived from an EMBL/GenBank/DDBJ whole genome shotgun (WGS) entry which is preliminary data.</text>
</comment>
<dbReference type="AlphaFoldDB" id="A0A9N9INY4"/>
<accession>A0A9N9INY4</accession>
<keyword evidence="3" id="KW-1185">Reference proteome</keyword>
<dbReference type="EMBL" id="CAJVPY010013949">
    <property type="protein sequence ID" value="CAG8743715.1"/>
    <property type="molecule type" value="Genomic_DNA"/>
</dbReference>
<dbReference type="GO" id="GO:0005524">
    <property type="term" value="F:ATP binding"/>
    <property type="evidence" value="ECO:0007669"/>
    <property type="project" value="InterPro"/>
</dbReference>
<dbReference type="InterPro" id="IPR011009">
    <property type="entry name" value="Kinase-like_dom_sf"/>
</dbReference>
<dbReference type="GO" id="GO:0004672">
    <property type="term" value="F:protein kinase activity"/>
    <property type="evidence" value="ECO:0007669"/>
    <property type="project" value="InterPro"/>
</dbReference>